<feature type="domain" description="DNA-directed RNA polymerase subunit 2 hybrid-binding" evidence="10">
    <location>
        <begin position="864"/>
        <end position="1261"/>
    </location>
</feature>
<comment type="subcellular location">
    <subcellularLocation>
        <location evidence="7">Plastid</location>
        <location evidence="7">Chloroplast</location>
    </subcellularLocation>
</comment>
<gene>
    <name evidence="7 16" type="primary">rpoB</name>
</gene>
<keyword evidence="3 7" id="KW-0808">Transferase</keyword>
<dbReference type="InterPro" id="IPR007642">
    <property type="entry name" value="RNA_pol_Rpb2_2"/>
</dbReference>
<dbReference type="PANTHER" id="PTHR20856">
    <property type="entry name" value="DNA-DIRECTED RNA POLYMERASE I SUBUNIT 2"/>
    <property type="match status" value="1"/>
</dbReference>
<evidence type="ECO:0000256" key="7">
    <source>
        <dbReference type="HAMAP-Rule" id="MF_01321"/>
    </source>
</evidence>
<keyword evidence="4 7" id="KW-0548">Nucleotidyltransferase</keyword>
<dbReference type="RefSeq" id="YP_009093282.1">
    <property type="nucleotide sequence ID" value="NC_025313.1"/>
</dbReference>
<evidence type="ECO:0000256" key="3">
    <source>
        <dbReference type="ARBA" id="ARBA00022679"/>
    </source>
</evidence>
<dbReference type="Pfam" id="PF04565">
    <property type="entry name" value="RNA_pol_Rpb2_3"/>
    <property type="match status" value="1"/>
</dbReference>
<comment type="function">
    <text evidence="7 9">DNA-dependent RNA polymerase catalyzes the transcription of DNA into RNA using the four ribonucleoside triphosphates as substrates.</text>
</comment>
<dbReference type="InterPro" id="IPR007644">
    <property type="entry name" value="RNA_pol_bsu_protrusion"/>
</dbReference>
<name>A0A089VNL5_CERBC</name>
<dbReference type="Pfam" id="PF00562">
    <property type="entry name" value="RNA_pol_Rpb2_6"/>
    <property type="match status" value="1"/>
</dbReference>
<feature type="domain" description="RNA polymerase Rpb2" evidence="12">
    <location>
        <begin position="454"/>
        <end position="603"/>
    </location>
</feature>
<evidence type="ECO:0000259" key="14">
    <source>
        <dbReference type="Pfam" id="PF04565"/>
    </source>
</evidence>
<accession>A0A089VNL5</accession>
<dbReference type="GO" id="GO:0000428">
    <property type="term" value="C:DNA-directed RNA polymerase complex"/>
    <property type="evidence" value="ECO:0007669"/>
    <property type="project" value="UniProtKB-KW"/>
</dbReference>
<dbReference type="InterPro" id="IPR042107">
    <property type="entry name" value="DNA-dir_RNA_pol_bsu_ext_1_sf"/>
</dbReference>
<evidence type="ECO:0000259" key="12">
    <source>
        <dbReference type="Pfam" id="PF04561"/>
    </source>
</evidence>
<dbReference type="InterPro" id="IPR019462">
    <property type="entry name" value="DNA-dir_RNA_pol_bsu_external_1"/>
</dbReference>
<evidence type="ECO:0000256" key="4">
    <source>
        <dbReference type="ARBA" id="ARBA00022695"/>
    </source>
</evidence>
<feature type="domain" description="DNA-directed RNA polymerase beta subunit external 1" evidence="15">
    <location>
        <begin position="736"/>
        <end position="802"/>
    </location>
</feature>
<dbReference type="Gene3D" id="3.90.1800.10">
    <property type="entry name" value="RNA polymerase alpha subunit dimerisation domain"/>
    <property type="match status" value="1"/>
</dbReference>
<dbReference type="Gene3D" id="2.40.50.100">
    <property type="match status" value="1"/>
</dbReference>
<dbReference type="Gene3D" id="2.40.270.10">
    <property type="entry name" value="DNA-directed RNA polymerase, subunit 2, domain 6"/>
    <property type="match status" value="1"/>
</dbReference>
<dbReference type="EC" id="2.7.7.6" evidence="7"/>
<comment type="similarity">
    <text evidence="1 7 8">Belongs to the RNA polymerase beta chain family.</text>
</comment>
<dbReference type="EMBL" id="KJ958484">
    <property type="protein sequence ID" value="AIR75955.1"/>
    <property type="molecule type" value="Genomic_DNA"/>
</dbReference>
<dbReference type="Pfam" id="PF04560">
    <property type="entry name" value="RNA_pol_Rpb2_7"/>
    <property type="match status" value="1"/>
</dbReference>
<dbReference type="InterPro" id="IPR007120">
    <property type="entry name" value="DNA-dir_RNAP_su2_dom"/>
</dbReference>
<dbReference type="Gene3D" id="3.90.1100.10">
    <property type="match status" value="2"/>
</dbReference>
<reference evidence="16" key="2">
    <citation type="submission" date="2014-06" db="EMBL/GenBank/DDBJ databases">
        <authorList>
            <person name="Sabir J.S.M."/>
            <person name="Yu M."/>
            <person name="Ashworth M.P."/>
            <person name="Baeshen N.A."/>
            <person name="Baeshen M.N."/>
            <person name="Bahieldin A."/>
            <person name="Theriot E.C."/>
            <person name="Jansen R.K."/>
        </authorList>
    </citation>
    <scope>NUCLEOTIDE SEQUENCE</scope>
</reference>
<dbReference type="NCBIfam" id="NF001616">
    <property type="entry name" value="PRK00405.1"/>
    <property type="match status" value="1"/>
</dbReference>
<comment type="subunit">
    <text evidence="7 9">In plastids the minimal PEP RNA polymerase catalytic core is composed of four subunits: alpha, beta, beta', and beta''. When a (nuclear-encoded) sigma factor is associated with the core the holoenzyme is formed, which can initiate transcription.</text>
</comment>
<dbReference type="GO" id="GO:0032549">
    <property type="term" value="F:ribonucleoside binding"/>
    <property type="evidence" value="ECO:0007669"/>
    <property type="project" value="InterPro"/>
</dbReference>
<evidence type="ECO:0000259" key="11">
    <source>
        <dbReference type="Pfam" id="PF04560"/>
    </source>
</evidence>
<evidence type="ECO:0000313" key="16">
    <source>
        <dbReference type="EMBL" id="AIR75955.1"/>
    </source>
</evidence>
<dbReference type="PROSITE" id="PS01166">
    <property type="entry name" value="RNA_POL_BETA"/>
    <property type="match status" value="1"/>
</dbReference>
<evidence type="ECO:0000256" key="1">
    <source>
        <dbReference type="ARBA" id="ARBA00006835"/>
    </source>
</evidence>
<dbReference type="Pfam" id="PF04561">
    <property type="entry name" value="RNA_pol_Rpb2_2"/>
    <property type="match status" value="1"/>
</dbReference>
<evidence type="ECO:0000256" key="9">
    <source>
        <dbReference type="RuleBase" id="RU363031"/>
    </source>
</evidence>
<dbReference type="GO" id="GO:0006351">
    <property type="term" value="P:DNA-templated transcription"/>
    <property type="evidence" value="ECO:0007669"/>
    <property type="project" value="UniProtKB-UniRule"/>
</dbReference>
<evidence type="ECO:0000256" key="5">
    <source>
        <dbReference type="ARBA" id="ARBA00023163"/>
    </source>
</evidence>
<proteinExistence type="inferred from homology"/>
<evidence type="ECO:0000259" key="13">
    <source>
        <dbReference type="Pfam" id="PF04563"/>
    </source>
</evidence>
<dbReference type="InterPro" id="IPR037033">
    <property type="entry name" value="DNA-dir_RNAP_su2_hyb_sf"/>
</dbReference>
<dbReference type="GO" id="GO:0003677">
    <property type="term" value="F:DNA binding"/>
    <property type="evidence" value="ECO:0007669"/>
    <property type="project" value="UniProtKB-UniRule"/>
</dbReference>
<feature type="domain" description="RNA polymerase Rpb2" evidence="11">
    <location>
        <begin position="1263"/>
        <end position="1337"/>
    </location>
</feature>
<dbReference type="HAMAP" id="MF_01321">
    <property type="entry name" value="RNApol_bact_RpoB"/>
    <property type="match status" value="1"/>
</dbReference>
<dbReference type="GO" id="GO:0003899">
    <property type="term" value="F:DNA-directed RNA polymerase activity"/>
    <property type="evidence" value="ECO:0007669"/>
    <property type="project" value="UniProtKB-UniRule"/>
</dbReference>
<keyword evidence="5 7" id="KW-0804">Transcription</keyword>
<dbReference type="InterPro" id="IPR007121">
    <property type="entry name" value="RNA_pol_bsu_CS"/>
</dbReference>
<dbReference type="Pfam" id="PF10385">
    <property type="entry name" value="RNA_pol_Rpb2_45"/>
    <property type="match status" value="1"/>
</dbReference>
<dbReference type="InterPro" id="IPR007641">
    <property type="entry name" value="RNA_pol_Rpb2_7"/>
</dbReference>
<evidence type="ECO:0000259" key="10">
    <source>
        <dbReference type="Pfam" id="PF00562"/>
    </source>
</evidence>
<evidence type="ECO:0000259" key="15">
    <source>
        <dbReference type="Pfam" id="PF10385"/>
    </source>
</evidence>
<keyword evidence="16" id="KW-0150">Chloroplast</keyword>
<protein>
    <recommendedName>
        <fullName evidence="7">DNA-directed RNA polymerase subunit beta</fullName>
        <ecNumber evidence="7">2.7.7.6</ecNumber>
    </recommendedName>
    <alternativeName>
        <fullName evidence="7">PEP</fullName>
    </alternativeName>
    <alternativeName>
        <fullName evidence="7">Plastid-encoded RNA polymerase subunit beta</fullName>
        <shortName evidence="7">RNA polymerase subunit beta</shortName>
    </alternativeName>
</protein>
<dbReference type="InterPro" id="IPR037034">
    <property type="entry name" value="RNA_pol_Rpb2_2_sf"/>
</dbReference>
<keyword evidence="2 7" id="KW-0240">DNA-directed RNA polymerase</keyword>
<dbReference type="CDD" id="cd00653">
    <property type="entry name" value="RNA_pol_B_RPB2"/>
    <property type="match status" value="1"/>
</dbReference>
<feature type="domain" description="RNA polymerase beta subunit protrusion" evidence="13">
    <location>
        <begin position="112"/>
        <end position="631"/>
    </location>
</feature>
<dbReference type="InterPro" id="IPR015712">
    <property type="entry name" value="DNA-dir_RNA_pol_su2"/>
</dbReference>
<keyword evidence="16" id="KW-0934">Plastid</keyword>
<geneLocation type="chloroplast" evidence="16"/>
<organism evidence="16">
    <name type="scientific">Cerataulina bicornis</name>
    <name type="common">Diatom</name>
    <name type="synonym">Cerataulina daemon</name>
    <dbReference type="NCBI Taxonomy" id="1527800"/>
    <lineage>
        <taxon>Eukaryota</taxon>
        <taxon>Sar</taxon>
        <taxon>Stramenopiles</taxon>
        <taxon>Ochrophyta</taxon>
        <taxon>Bacillariophyta</taxon>
        <taxon>Mediophyceae</taxon>
        <taxon>Biddulphiophycidae</taxon>
        <taxon>Hemiaulales</taxon>
        <taxon>Hemiaulaceae</taxon>
        <taxon>Cerataulina</taxon>
    </lineage>
</organism>
<evidence type="ECO:0000256" key="2">
    <source>
        <dbReference type="ARBA" id="ARBA00022478"/>
    </source>
</evidence>
<sequence>MKKSMNYITALPDFIEMQRVSFCWFIAYGLNEELSMFSRIHDFSYNTEYILFGQEYSLVKPIYNTVRAKKYTANYAAQLVIPLEVRNKKLNSIRYHSQFPIINLPLMTTSATFIINGCERVIVSQIIRSPGIYFEKNKNQKKRKKIKRFLSTDINKLRSFVPIGEPFLSEQILFFPKTLKNERNIGYSYNYLRKHNGTIKSFLLESFKIYQIISKTVNNDIKFERIKLFLHWLNLKNSQVFQLSNFQQQLTQSLRYWNFLLKCLIKYEILNQKPLFVENSKYKPWLSNFNNYFIGLQNLDQFIHSPLFAIETLNQYEHINHMLVSAELLLVSLCPTTSFKNLQNFTFLKTNVVQCKTKLESLTEQIQQKKLKPTLYFSTSLKELCKYTRKKNQNLYDLTYLKSRSEIVQYKDDHEIKDIYKINYQEKDLYTAILIPEYGSWIRFGFQRNTKINQYKYPIKNQEDEVVIQLDKITQKPIIHLLKEMGLTDLEICQSLEHSDFFYFHSPLITTNIDLEQPLLRFHLNNDYYKNISEFSRIFDDHYYSLGRIGRFKINNRLNLNVPQQIQTITYEDIFAIIDSLIKLSISKTIGDDIDHLKNRRVRSVGELLQNLFRIGFQRLLRKLRSQTNKTGSSQLSSFNIVGATVREFFGSSQLSQYMDQTNPLSSLTHRRRISGLGPGGFDRDRISFAVRDIHPSHYGRICPIETPEGQNVGLIASLTTCARVNKSGFIETPFWRVINGKVIKTGNPIYLTADLEDFYKIAPADISTNEKNYLTKNLIPVRYKQDFVNVTPFEVDFIAISPIQVVSVAASLIPFFEHDDANRALMGSNMQRQSVPLILPQKPIVGTGLENQIAIDSGFTINAHHSGIVESVTADQIIIKNSFGKDSKYTLQKYQRSNQETCINQRPIVWKGEKIQSGQMLTDGPGIANSELALGQNVLVAYMPWHGYNFEDAILINERLVYEDVFTSIHIERYEIEIDQTAEVYEKTTRNIPNLNFSELQHLNEDGIVSIGTFVKPGDILVGKVIAKDESEQLPEAKLLRAIFGAKAKGVRDTSYRMPEGEYGRVIETLTFNRRTKLAYKFEKIQIFIAQIRKIQVGDKIAGRHGNKGIISRILPRQDMPFLPDGTPVDIILNPLGVPSRMNVGQLYECLLGLAGHKLNRRFKILPFDEMYGQEVSRILINKKLRQASIEHDEAWLFNPYSPGKMVLIDGRTGKEFENPITVGNAYMLKLIHLVDDKMHARATGPYSLVTQQPLGGKAQHGGQRFGEMEVWALEGFGAAFTLKELLTIKSDDMEGRNETLNAIVKGQPIPTSGIPESFKVLLQELRSIGLDMSTYRIEKLSSPKMYEVEVNLIEKYDPLSKTFPPTSNINNISF</sequence>
<dbReference type="Gene3D" id="2.40.50.150">
    <property type="match status" value="1"/>
</dbReference>
<dbReference type="InterPro" id="IPR007645">
    <property type="entry name" value="RNA_pol_Rpb2_3"/>
</dbReference>
<dbReference type="GeneID" id="20834009"/>
<comment type="catalytic activity">
    <reaction evidence="6 7 9">
        <text>RNA(n) + a ribonucleoside 5'-triphosphate = RNA(n+1) + diphosphate</text>
        <dbReference type="Rhea" id="RHEA:21248"/>
        <dbReference type="Rhea" id="RHEA-COMP:14527"/>
        <dbReference type="Rhea" id="RHEA-COMP:17342"/>
        <dbReference type="ChEBI" id="CHEBI:33019"/>
        <dbReference type="ChEBI" id="CHEBI:61557"/>
        <dbReference type="ChEBI" id="CHEBI:140395"/>
        <dbReference type="EC" id="2.7.7.6"/>
    </reaction>
</comment>
<dbReference type="InterPro" id="IPR010243">
    <property type="entry name" value="RNA_pol_bsu_bac"/>
</dbReference>
<dbReference type="InterPro" id="IPR014724">
    <property type="entry name" value="RNA_pol_RPB2_OB-fold"/>
</dbReference>
<dbReference type="SUPFAM" id="SSF64484">
    <property type="entry name" value="beta and beta-prime subunits of DNA dependent RNA-polymerase"/>
    <property type="match status" value="2"/>
</dbReference>
<feature type="domain" description="RNA polymerase Rpb2" evidence="14">
    <location>
        <begin position="657"/>
        <end position="725"/>
    </location>
</feature>
<reference evidence="16" key="1">
    <citation type="journal article" date="2014" name="PLoS ONE">
        <title>Conserved gene order and expanded inverted repeats characterize plastid genomes of Thalassiosirales.</title>
        <authorList>
            <person name="Sabir J.S."/>
            <person name="Yu M."/>
            <person name="Ashworth M.P."/>
            <person name="Baeshen N.A."/>
            <person name="Baeshen M.N."/>
            <person name="Bahieldin A."/>
            <person name="Theriot E.C."/>
            <person name="Jansen R.K."/>
        </authorList>
    </citation>
    <scope>NUCLEOTIDE SEQUENCE</scope>
</reference>
<dbReference type="GO" id="GO:0009507">
    <property type="term" value="C:chloroplast"/>
    <property type="evidence" value="ECO:0007669"/>
    <property type="project" value="UniProtKB-SubCell"/>
</dbReference>
<evidence type="ECO:0000256" key="8">
    <source>
        <dbReference type="RuleBase" id="RU000434"/>
    </source>
</evidence>
<dbReference type="Pfam" id="PF04563">
    <property type="entry name" value="RNA_pol_Rpb2_1"/>
    <property type="match status" value="1"/>
</dbReference>
<evidence type="ECO:0000256" key="6">
    <source>
        <dbReference type="ARBA" id="ARBA00048552"/>
    </source>
</evidence>
<dbReference type="Gene3D" id="3.90.1110.10">
    <property type="entry name" value="RNA polymerase Rpb2, domain 2"/>
    <property type="match status" value="1"/>
</dbReference>
<dbReference type="Gene3D" id="2.30.150.10">
    <property type="entry name" value="DNA-directed RNA polymerase, beta subunit, external 1 domain"/>
    <property type="match status" value="1"/>
</dbReference>